<organism evidence="2 3">
    <name type="scientific">Paenibacillus terrae</name>
    <dbReference type="NCBI Taxonomy" id="159743"/>
    <lineage>
        <taxon>Bacteria</taxon>
        <taxon>Bacillati</taxon>
        <taxon>Bacillota</taxon>
        <taxon>Bacilli</taxon>
        <taxon>Bacillales</taxon>
        <taxon>Paenibacillaceae</taxon>
        <taxon>Paenibacillus</taxon>
    </lineage>
</organism>
<dbReference type="OrthoDB" id="2456072at2"/>
<dbReference type="PATRIC" id="fig|159743.3.peg.439"/>
<dbReference type="SMART" id="SM00530">
    <property type="entry name" value="HTH_XRE"/>
    <property type="match status" value="1"/>
</dbReference>
<dbReference type="Gene3D" id="1.10.260.40">
    <property type="entry name" value="lambda repressor-like DNA-binding domains"/>
    <property type="match status" value="1"/>
</dbReference>
<protein>
    <recommendedName>
        <fullName evidence="1">HTH cro/C1-type domain-containing protein</fullName>
    </recommendedName>
</protein>
<sequence>MEIRSNLLTILNEKDITIRQLSKNIDYRYETVRSLCNNQIERLPLDLLAKICVYLDIRIEEILTLEKKCEII</sequence>
<dbReference type="PROSITE" id="PS50943">
    <property type="entry name" value="HTH_CROC1"/>
    <property type="match status" value="1"/>
</dbReference>
<dbReference type="RefSeq" id="WP_044644548.1">
    <property type="nucleotide sequence ID" value="NZ_JTHP01000002.1"/>
</dbReference>
<comment type="caution">
    <text evidence="2">The sequence shown here is derived from an EMBL/GenBank/DDBJ whole genome shotgun (WGS) entry which is preliminary data.</text>
</comment>
<evidence type="ECO:0000313" key="2">
    <source>
        <dbReference type="EMBL" id="KJD47318.1"/>
    </source>
</evidence>
<proteinExistence type="predicted"/>
<feature type="domain" description="HTH cro/C1-type" evidence="1">
    <location>
        <begin position="7"/>
        <end position="62"/>
    </location>
</feature>
<accession>A0A0D7X8K2</accession>
<evidence type="ECO:0000259" key="1">
    <source>
        <dbReference type="PROSITE" id="PS50943"/>
    </source>
</evidence>
<evidence type="ECO:0000313" key="3">
    <source>
        <dbReference type="Proteomes" id="UP000032534"/>
    </source>
</evidence>
<dbReference type="Proteomes" id="UP000032534">
    <property type="component" value="Unassembled WGS sequence"/>
</dbReference>
<keyword evidence="3" id="KW-1185">Reference proteome</keyword>
<name>A0A0D7X8K2_9BACL</name>
<dbReference type="EMBL" id="JTHP01000002">
    <property type="protein sequence ID" value="KJD47318.1"/>
    <property type="molecule type" value="Genomic_DNA"/>
</dbReference>
<dbReference type="AlphaFoldDB" id="A0A0D7X8K2"/>
<dbReference type="Pfam" id="PF13443">
    <property type="entry name" value="HTH_26"/>
    <property type="match status" value="1"/>
</dbReference>
<dbReference type="SUPFAM" id="SSF47413">
    <property type="entry name" value="lambda repressor-like DNA-binding domains"/>
    <property type="match status" value="1"/>
</dbReference>
<gene>
    <name evidence="2" type="ORF">QD47_01990</name>
</gene>
<reference evidence="2 3" key="1">
    <citation type="submission" date="2014-11" db="EMBL/GenBank/DDBJ databases">
        <title>Draft Genome Sequences of Paenibacillus polymyxa NRRL B-30509 and Paenibacillus terrae NRRL B-30644, Strains from a Poultry Environment that Produce Tridecaptin A and Paenicidins.</title>
        <authorList>
            <person name="van Belkum M.J."/>
            <person name="Lohans C.T."/>
            <person name="Vederas J.C."/>
        </authorList>
    </citation>
    <scope>NUCLEOTIDE SEQUENCE [LARGE SCALE GENOMIC DNA]</scope>
    <source>
        <strain evidence="2 3">NRRL B-30644</strain>
    </source>
</reference>
<dbReference type="InterPro" id="IPR001387">
    <property type="entry name" value="Cro/C1-type_HTH"/>
</dbReference>
<dbReference type="GO" id="GO:0003677">
    <property type="term" value="F:DNA binding"/>
    <property type="evidence" value="ECO:0007669"/>
    <property type="project" value="InterPro"/>
</dbReference>
<dbReference type="InterPro" id="IPR010982">
    <property type="entry name" value="Lambda_DNA-bd_dom_sf"/>
</dbReference>